<feature type="binding site" evidence="6">
    <location>
        <position position="85"/>
    </location>
    <ligand>
        <name>S-adenosyl-L-methionine</name>
        <dbReference type="ChEBI" id="CHEBI:59789"/>
    </ligand>
</feature>
<feature type="binding site" evidence="6">
    <location>
        <position position="81"/>
    </location>
    <ligand>
        <name>S-adenosyl-L-methionine</name>
        <dbReference type="ChEBI" id="CHEBI:59789"/>
    </ligand>
</feature>
<evidence type="ECO:0000313" key="10">
    <source>
        <dbReference type="Proteomes" id="UP000051086"/>
    </source>
</evidence>
<dbReference type="InterPro" id="IPR000780">
    <property type="entry name" value="CheR_MeTrfase"/>
</dbReference>
<dbReference type="InterPro" id="IPR036804">
    <property type="entry name" value="CheR_N_sf"/>
</dbReference>
<reference evidence="8 10" key="1">
    <citation type="submission" date="2015-09" db="EMBL/GenBank/DDBJ databases">
        <authorList>
            <person name="Rodrigo-Torres L."/>
            <person name="Arahal D.R."/>
        </authorList>
    </citation>
    <scope>NUCLEOTIDE SEQUENCE [LARGE SCALE GENOMIC DNA]</scope>
    <source>
        <strain evidence="8 10">CECT 5118</strain>
    </source>
</reference>
<feature type="binding site" evidence="6">
    <location>
        <position position="145"/>
    </location>
    <ligand>
        <name>S-adenosyl-L-methionine</name>
        <dbReference type="ChEBI" id="CHEBI:59789"/>
    </ligand>
</feature>
<dbReference type="InterPro" id="IPR022642">
    <property type="entry name" value="CheR_C"/>
</dbReference>
<feature type="binding site" evidence="6">
    <location>
        <begin position="222"/>
        <end position="223"/>
    </location>
    <ligand>
        <name>S-adenosyl-L-methionine</name>
        <dbReference type="ChEBI" id="CHEBI:59789"/>
    </ligand>
</feature>
<feature type="binding site" evidence="6">
    <location>
        <position position="79"/>
    </location>
    <ligand>
        <name>S-adenosyl-L-methionine</name>
        <dbReference type="ChEBI" id="CHEBI:59789"/>
    </ligand>
</feature>
<evidence type="ECO:0000313" key="11">
    <source>
        <dbReference type="Proteomes" id="UP000051887"/>
    </source>
</evidence>
<dbReference type="EMBL" id="CYSB01000023">
    <property type="protein sequence ID" value="CUH65022.1"/>
    <property type="molecule type" value="Genomic_DNA"/>
</dbReference>
<dbReference type="PANTHER" id="PTHR24422">
    <property type="entry name" value="CHEMOTAXIS PROTEIN METHYLTRANSFERASE"/>
    <property type="match status" value="1"/>
</dbReference>
<keyword evidence="4 5" id="KW-0949">S-adenosyl-L-methionine</keyword>
<dbReference type="InterPro" id="IPR050903">
    <property type="entry name" value="Bact_Chemotaxis_MeTrfase"/>
</dbReference>
<dbReference type="AlphaFoldDB" id="A0A0P1FQZ2"/>
<evidence type="ECO:0000256" key="5">
    <source>
        <dbReference type="PIRNR" id="PIRNR000410"/>
    </source>
</evidence>
<reference evidence="9 11" key="2">
    <citation type="submission" date="2015-09" db="EMBL/GenBank/DDBJ databases">
        <authorList>
            <consortium name="Swine Surveillance"/>
        </authorList>
    </citation>
    <scope>NUCLEOTIDE SEQUENCE [LARGE SCALE GENOMIC DNA]</scope>
    <source>
        <strain evidence="9 11">5120</strain>
    </source>
</reference>
<evidence type="ECO:0000256" key="2">
    <source>
        <dbReference type="ARBA" id="ARBA00022603"/>
    </source>
</evidence>
<dbReference type="GO" id="GO:0008983">
    <property type="term" value="F:protein-glutamate O-methyltransferase activity"/>
    <property type="evidence" value="ECO:0007669"/>
    <property type="project" value="UniProtKB-EC"/>
</dbReference>
<comment type="function">
    <text evidence="5">Methylation of the membrane-bound methyl-accepting chemotaxis proteins (MCP) to form gamma-glutamyl methyl ester residues in MCP.</text>
</comment>
<dbReference type="PROSITE" id="PS50123">
    <property type="entry name" value="CHER"/>
    <property type="match status" value="1"/>
</dbReference>
<dbReference type="Proteomes" id="UP000051887">
    <property type="component" value="Unassembled WGS sequence"/>
</dbReference>
<dbReference type="SUPFAM" id="SSF53335">
    <property type="entry name" value="S-adenosyl-L-methionine-dependent methyltransferases"/>
    <property type="match status" value="1"/>
</dbReference>
<dbReference type="RefSeq" id="WP_082626169.1">
    <property type="nucleotide sequence ID" value="NZ_CYSB01000023.1"/>
</dbReference>
<evidence type="ECO:0000313" key="8">
    <source>
        <dbReference type="EMBL" id="CUH65022.1"/>
    </source>
</evidence>
<dbReference type="PANTHER" id="PTHR24422:SF26">
    <property type="entry name" value="CHEMOTAXIS PROTEIN METHYLTRANSFERASE"/>
    <property type="match status" value="1"/>
</dbReference>
<name>A0A0P1FQZ2_9RHOB</name>
<keyword evidence="2 5" id="KW-0489">Methyltransferase</keyword>
<sequence length="277" mass="31363">MTTGTLEADRVLQKKLCEIVTSKTGIQLPENKRTMIEGRLRKRVRALGVRDLRTYLSMVMNDGMLETELPHIINVMTTNKTDFFREDAHFDYLVRNVLPEHAAGRPFKVWSAASSSGEEAYTTAMVLNEHAKRKPGFTYSIIGTDLSTEVVRKARKGIYTPEEIVDVPDDMQALYLEQGHDSVGRPLSRVVKQLRDRVGFAQMNLMDKVYPVEKNLDVVFLRNVLIYFDEVTQRQVVSSVTDHLKPGGYLFVGHSETSVASDPRLVQKSAAVFRKEA</sequence>
<dbReference type="Gene3D" id="1.10.155.10">
    <property type="entry name" value="Chemotaxis receptor methyltransferase CheR, N-terminal domain"/>
    <property type="match status" value="1"/>
</dbReference>
<dbReference type="CDD" id="cd02440">
    <property type="entry name" value="AdoMet_MTases"/>
    <property type="match status" value="1"/>
</dbReference>
<gene>
    <name evidence="9" type="primary">cheR_1</name>
    <name evidence="8" type="synonym">cheR_2</name>
    <name evidence="8" type="ORF">TL5118_01114</name>
    <name evidence="9" type="ORF">TL5120_00921</name>
</gene>
<protein>
    <recommendedName>
        <fullName evidence="5">Chemotaxis protein methyltransferase</fullName>
        <ecNumber evidence="5">2.1.1.80</ecNumber>
    </recommendedName>
</protein>
<dbReference type="OrthoDB" id="9816309at2"/>
<evidence type="ECO:0000259" key="7">
    <source>
        <dbReference type="PROSITE" id="PS50123"/>
    </source>
</evidence>
<evidence type="ECO:0000256" key="4">
    <source>
        <dbReference type="ARBA" id="ARBA00022691"/>
    </source>
</evidence>
<dbReference type="EMBL" id="CYSC01000016">
    <property type="protein sequence ID" value="CUH71140.1"/>
    <property type="molecule type" value="Genomic_DNA"/>
</dbReference>
<keyword evidence="3 5" id="KW-0808">Transferase</keyword>
<proteinExistence type="predicted"/>
<dbReference type="Pfam" id="PF03705">
    <property type="entry name" value="CheR_N"/>
    <property type="match status" value="1"/>
</dbReference>
<dbReference type="GO" id="GO:0032259">
    <property type="term" value="P:methylation"/>
    <property type="evidence" value="ECO:0007669"/>
    <property type="project" value="UniProtKB-KW"/>
</dbReference>
<dbReference type="EC" id="2.1.1.80" evidence="5"/>
<evidence type="ECO:0000256" key="6">
    <source>
        <dbReference type="PIRSR" id="PIRSR000410-1"/>
    </source>
</evidence>
<evidence type="ECO:0000256" key="3">
    <source>
        <dbReference type="ARBA" id="ARBA00022679"/>
    </source>
</evidence>
<dbReference type="Proteomes" id="UP000051086">
    <property type="component" value="Unassembled WGS sequence"/>
</dbReference>
<dbReference type="InterPro" id="IPR029063">
    <property type="entry name" value="SAM-dependent_MTases_sf"/>
</dbReference>
<evidence type="ECO:0000313" key="9">
    <source>
        <dbReference type="EMBL" id="CUH71140.1"/>
    </source>
</evidence>
<dbReference type="SUPFAM" id="SSF47757">
    <property type="entry name" value="Chemotaxis receptor methyltransferase CheR, N-terminal domain"/>
    <property type="match status" value="1"/>
</dbReference>
<organism evidence="9 11">
    <name type="scientific">Thalassovita autumnalis</name>
    <dbReference type="NCBI Taxonomy" id="2072972"/>
    <lineage>
        <taxon>Bacteria</taxon>
        <taxon>Pseudomonadati</taxon>
        <taxon>Pseudomonadota</taxon>
        <taxon>Alphaproteobacteria</taxon>
        <taxon>Rhodobacterales</taxon>
        <taxon>Roseobacteraceae</taxon>
        <taxon>Thalassovita</taxon>
    </lineage>
</organism>
<feature type="binding site" evidence="6">
    <location>
        <position position="119"/>
    </location>
    <ligand>
        <name>S-adenosyl-L-methionine</name>
        <dbReference type="ChEBI" id="CHEBI:59789"/>
    </ligand>
</feature>
<dbReference type="Pfam" id="PF01739">
    <property type="entry name" value="CheR"/>
    <property type="match status" value="1"/>
</dbReference>
<keyword evidence="10" id="KW-1185">Reference proteome</keyword>
<dbReference type="InterPro" id="IPR022641">
    <property type="entry name" value="CheR_N"/>
</dbReference>
<accession>A0A0P1FQZ2</accession>
<comment type="catalytic activity">
    <reaction evidence="1 5">
        <text>L-glutamyl-[protein] + S-adenosyl-L-methionine = [protein]-L-glutamate 5-O-methyl ester + S-adenosyl-L-homocysteine</text>
        <dbReference type="Rhea" id="RHEA:24452"/>
        <dbReference type="Rhea" id="RHEA-COMP:10208"/>
        <dbReference type="Rhea" id="RHEA-COMP:10311"/>
        <dbReference type="ChEBI" id="CHEBI:29973"/>
        <dbReference type="ChEBI" id="CHEBI:57856"/>
        <dbReference type="ChEBI" id="CHEBI:59789"/>
        <dbReference type="ChEBI" id="CHEBI:82795"/>
        <dbReference type="EC" id="2.1.1.80"/>
    </reaction>
</comment>
<dbReference type="PIRSF" id="PIRSF000410">
    <property type="entry name" value="CheR"/>
    <property type="match status" value="1"/>
</dbReference>
<dbReference type="Gene3D" id="3.40.50.150">
    <property type="entry name" value="Vaccinia Virus protein VP39"/>
    <property type="match status" value="1"/>
</dbReference>
<dbReference type="InterPro" id="IPR026024">
    <property type="entry name" value="Chemotaxis_MeTrfase_CheR"/>
</dbReference>
<feature type="domain" description="CheR-type methyltransferase" evidence="7">
    <location>
        <begin position="14"/>
        <end position="277"/>
    </location>
</feature>
<dbReference type="SMART" id="SM00138">
    <property type="entry name" value="MeTrc"/>
    <property type="match status" value="1"/>
</dbReference>
<evidence type="ECO:0000256" key="1">
    <source>
        <dbReference type="ARBA" id="ARBA00001541"/>
    </source>
</evidence>
<dbReference type="PRINTS" id="PR00996">
    <property type="entry name" value="CHERMTFRASE"/>
</dbReference>
<feature type="binding site" evidence="6">
    <location>
        <begin position="204"/>
        <end position="205"/>
    </location>
    <ligand>
        <name>S-adenosyl-L-methionine</name>
        <dbReference type="ChEBI" id="CHEBI:59789"/>
    </ligand>
</feature>